<evidence type="ECO:0000313" key="1">
    <source>
        <dbReference type="EMBL" id="PNU21064.1"/>
    </source>
</evidence>
<dbReference type="Proteomes" id="UP000236340">
    <property type="component" value="Unassembled WGS sequence"/>
</dbReference>
<dbReference type="OrthoDB" id="5432346at2"/>
<organism evidence="1 2">
    <name type="scientific">Geothermobacter hydrogeniphilus</name>
    <dbReference type="NCBI Taxonomy" id="1969733"/>
    <lineage>
        <taxon>Bacteria</taxon>
        <taxon>Pseudomonadati</taxon>
        <taxon>Thermodesulfobacteriota</taxon>
        <taxon>Desulfuromonadia</taxon>
        <taxon>Desulfuromonadales</taxon>
        <taxon>Geothermobacteraceae</taxon>
        <taxon>Geothermobacter</taxon>
    </lineage>
</organism>
<evidence type="ECO:0000313" key="2">
    <source>
        <dbReference type="Proteomes" id="UP000236340"/>
    </source>
</evidence>
<dbReference type="RefSeq" id="WP_103114593.1">
    <property type="nucleotide sequence ID" value="NZ_PPFX01000006.1"/>
</dbReference>
<protein>
    <submittedName>
        <fullName evidence="1">Uncharacterized protein</fullName>
    </submittedName>
</protein>
<comment type="caution">
    <text evidence="1">The sequence shown here is derived from an EMBL/GenBank/DDBJ whole genome shotgun (WGS) entry which is preliminary data.</text>
</comment>
<reference evidence="1 2" key="1">
    <citation type="journal article" date="2018" name="Genome Announc.">
        <title>Genome Sequence of Geothermobacter sp. HR-1 Iron Reducer from the Loihi Seamount.</title>
        <authorList>
            <person name="Smith H."/>
            <person name="Abuyen K."/>
            <person name="Tremblay J."/>
            <person name="Savalia P."/>
            <person name="Perez-Rodriguez I."/>
            <person name="Emerson D."/>
            <person name="Tully B."/>
            <person name="Amend J."/>
        </authorList>
    </citation>
    <scope>NUCLEOTIDE SEQUENCE [LARGE SCALE GENOMIC DNA]</scope>
    <source>
        <strain evidence="1 2">HR-1</strain>
    </source>
</reference>
<dbReference type="EMBL" id="PPFX01000006">
    <property type="protein sequence ID" value="PNU21064.1"/>
    <property type="molecule type" value="Genomic_DNA"/>
</dbReference>
<accession>A0A2K2HCR7</accession>
<gene>
    <name evidence="1" type="ORF">C2E25_04495</name>
</gene>
<name>A0A2K2HCR7_9BACT</name>
<dbReference type="AlphaFoldDB" id="A0A2K2HCR7"/>
<sequence length="63" mass="6941">MSEIINECKDPAGHRLHICQLRKAGREEEVAALMENPGHTCLNCNAVAKEAKNLCNPSPFSSY</sequence>
<proteinExistence type="predicted"/>